<protein>
    <submittedName>
        <fullName evidence="2">Uncharacterized protein</fullName>
    </submittedName>
</protein>
<dbReference type="EMBL" id="CP097506">
    <property type="protein sequence ID" value="URD95085.1"/>
    <property type="molecule type" value="Genomic_DNA"/>
</dbReference>
<evidence type="ECO:0000313" key="2">
    <source>
        <dbReference type="EMBL" id="URD95085.1"/>
    </source>
</evidence>
<gene>
    <name evidence="2" type="ORF">MUK42_37504</name>
</gene>
<evidence type="ECO:0000313" key="3">
    <source>
        <dbReference type="Proteomes" id="UP001055439"/>
    </source>
</evidence>
<name>A0A9E7JVD9_9LILI</name>
<reference evidence="2" key="1">
    <citation type="submission" date="2022-05" db="EMBL/GenBank/DDBJ databases">
        <title>The Musa troglodytarum L. genome provides insights into the mechanism of non-climacteric behaviour and enrichment of carotenoids.</title>
        <authorList>
            <person name="Wang J."/>
        </authorList>
    </citation>
    <scope>NUCLEOTIDE SEQUENCE</scope>
    <source>
        <tissue evidence="2">Leaf</tissue>
    </source>
</reference>
<evidence type="ECO:0000256" key="1">
    <source>
        <dbReference type="SAM" id="MobiDB-lite"/>
    </source>
</evidence>
<proteinExistence type="predicted"/>
<feature type="compositionally biased region" description="Basic and acidic residues" evidence="1">
    <location>
        <begin position="54"/>
        <end position="67"/>
    </location>
</feature>
<keyword evidence="3" id="KW-1185">Reference proteome</keyword>
<dbReference type="AlphaFoldDB" id="A0A9E7JVD9"/>
<feature type="region of interest" description="Disordered" evidence="1">
    <location>
        <begin position="1"/>
        <end position="73"/>
    </location>
</feature>
<accession>A0A9E7JVD9</accession>
<organism evidence="2 3">
    <name type="scientific">Musa troglodytarum</name>
    <name type="common">fe'i banana</name>
    <dbReference type="NCBI Taxonomy" id="320322"/>
    <lineage>
        <taxon>Eukaryota</taxon>
        <taxon>Viridiplantae</taxon>
        <taxon>Streptophyta</taxon>
        <taxon>Embryophyta</taxon>
        <taxon>Tracheophyta</taxon>
        <taxon>Spermatophyta</taxon>
        <taxon>Magnoliopsida</taxon>
        <taxon>Liliopsida</taxon>
        <taxon>Zingiberales</taxon>
        <taxon>Musaceae</taxon>
        <taxon>Musa</taxon>
    </lineage>
</organism>
<dbReference type="Proteomes" id="UP001055439">
    <property type="component" value="Chromosome 4"/>
</dbReference>
<sequence length="97" mass="10552">MDLINGSDPYRGRVATTARQLGIGRSGARSGPPPPPLPASPSARPARINLEEATEAREAEGKWERGKGSNHRSFVDRPFFFLSIFSSSIHPIGRILI</sequence>